<feature type="compositionally biased region" description="Low complexity" evidence="2">
    <location>
        <begin position="828"/>
        <end position="839"/>
    </location>
</feature>
<feature type="disulfide bond" evidence="1">
    <location>
        <begin position="366"/>
        <end position="375"/>
    </location>
</feature>
<dbReference type="InterPro" id="IPR000742">
    <property type="entry name" value="EGF"/>
</dbReference>
<dbReference type="SMART" id="SM00181">
    <property type="entry name" value="EGF"/>
    <property type="match status" value="2"/>
</dbReference>
<dbReference type="PANTHER" id="PTHR24033">
    <property type="entry name" value="EGF-LIKE DOMAIN-CONTAINING PROTEIN"/>
    <property type="match status" value="1"/>
</dbReference>
<dbReference type="PROSITE" id="PS50026">
    <property type="entry name" value="EGF_3"/>
    <property type="match status" value="2"/>
</dbReference>
<evidence type="ECO:0000313" key="5">
    <source>
        <dbReference type="EMBL" id="CAH1798484.1"/>
    </source>
</evidence>
<dbReference type="PROSITE" id="PS00022">
    <property type="entry name" value="EGF_1"/>
    <property type="match status" value="2"/>
</dbReference>
<proteinExistence type="predicted"/>
<feature type="disulfide bond" evidence="1">
    <location>
        <begin position="452"/>
        <end position="461"/>
    </location>
</feature>
<keyword evidence="1" id="KW-1015">Disulfide bond</keyword>
<feature type="region of interest" description="Disordered" evidence="2">
    <location>
        <begin position="816"/>
        <end position="867"/>
    </location>
</feature>
<sequence>MDRQGGFLRILFAICIAACIESTFGVKCTEPPDAFVGRFKISLVYGREVDISKDGLTATGPAIPPGPTYGGGRAFWELEKRLPFEQIHCTKHSLTIVFGQQLIGPHDETEKGYQCLTLRHDGTGGDLIGQFVYDPRITEETKDSVNCFTIGKRRNDDYFVSHVLEALFTKTTKLPKLTEYSSTDGTSSTTTLSNEDTVGNPSTPTDGLSFIDKVSKTDTTGNPSIPVNGLSSIGTLSNTDTGGNPSTPTDGLSSISILSDTDRGGNPSTQTDGVTFIGTLSNTDTGGNPSIDGLSSISILSDTDARGKQSIPAIGLSFIGTINTDTGGNPSTLTASTKPTLIKCNAKYCQNGGTCFEASNGPTCSCTTSFTGPRCAIEIKDQPTLRETTQQTLLREKRTEGPRIKRSPLMSAISTSTAEPPATIPTEMECSEGFCKNGGTCSDDGSGPICSCTTTYTGLRCMESVDPCSTNPCKLIGTTCGEDPKSHLGYVCKTEKETVTAKMAKTTDPNRTFTDNKPPLDDKSKVIATFLAAVMLLIISGVLFVYVRSLTTGKYGPDNINDIDAEKELGEKLLTKSNMNSQIHSDLNNNNNVAKQHDRVPGVIAKASRKKARRNSRNTNTKLYESRPNWRHKKQHSTSAAEIECIKTNEADRHTNNKGNTLQAKSAECTPRFEYANMSSFQYGGGDCLKKPSPGANTSRTTGANTCMTTGLNAGRTTGAYTSMTMGLNASRTIGANTCMTTGLNAGRTTGAYTSMTMGLNASRTIGANTCMPTGLNASRTMETNTSMTMGLNASRTIGANTCMTTGLDASRTMETNTSMTTGPNISGTTGTDTCRTTGASVSRSQGHSASFAAQSDSNKDQMPSTTEETVYFPPLLINQFGPQYNFTDSNNAMDYLVEFIENNYPNE</sequence>
<dbReference type="AlphaFoldDB" id="A0A8J1TD88"/>
<dbReference type="PANTHER" id="PTHR24033:SF151">
    <property type="entry name" value="NOTCH 2"/>
    <property type="match status" value="1"/>
</dbReference>
<feature type="compositionally biased region" description="Polar residues" evidence="2">
    <location>
        <begin position="194"/>
        <end position="206"/>
    </location>
</feature>
<dbReference type="InterPro" id="IPR051830">
    <property type="entry name" value="NOTCH_homolog"/>
</dbReference>
<dbReference type="CDD" id="cd00054">
    <property type="entry name" value="EGF_CA"/>
    <property type="match status" value="2"/>
</dbReference>
<keyword evidence="1" id="KW-0245">EGF-like domain</keyword>
<gene>
    <name evidence="5" type="ORF">OFUS_LOCUS22628</name>
</gene>
<reference evidence="5" key="1">
    <citation type="submission" date="2022-03" db="EMBL/GenBank/DDBJ databases">
        <authorList>
            <person name="Martin C."/>
        </authorList>
    </citation>
    <scope>NUCLEOTIDE SEQUENCE</scope>
</reference>
<keyword evidence="3" id="KW-1133">Transmembrane helix</keyword>
<dbReference type="Gene3D" id="2.10.25.10">
    <property type="entry name" value="Laminin"/>
    <property type="match status" value="2"/>
</dbReference>
<comment type="caution">
    <text evidence="1">Lacks conserved residue(s) required for the propagation of feature annotation.</text>
</comment>
<keyword evidence="4" id="KW-0732">Signal</keyword>
<dbReference type="EMBL" id="CAIIXF020000011">
    <property type="protein sequence ID" value="CAH1798484.1"/>
    <property type="molecule type" value="Genomic_DNA"/>
</dbReference>
<dbReference type="SUPFAM" id="SSF57196">
    <property type="entry name" value="EGF/Laminin"/>
    <property type="match status" value="2"/>
</dbReference>
<feature type="compositionally biased region" description="Polar residues" evidence="2">
    <location>
        <begin position="217"/>
        <end position="259"/>
    </location>
</feature>
<name>A0A8J1TD88_OWEFU</name>
<feature type="signal peptide" evidence="4">
    <location>
        <begin position="1"/>
        <end position="25"/>
    </location>
</feature>
<evidence type="ECO:0000256" key="1">
    <source>
        <dbReference type="PROSITE-ProRule" id="PRU00076"/>
    </source>
</evidence>
<organism evidence="5 6">
    <name type="scientific">Owenia fusiformis</name>
    <name type="common">Polychaete worm</name>
    <dbReference type="NCBI Taxonomy" id="6347"/>
    <lineage>
        <taxon>Eukaryota</taxon>
        <taxon>Metazoa</taxon>
        <taxon>Spiralia</taxon>
        <taxon>Lophotrochozoa</taxon>
        <taxon>Annelida</taxon>
        <taxon>Polychaeta</taxon>
        <taxon>Sedentaria</taxon>
        <taxon>Canalipalpata</taxon>
        <taxon>Sabellida</taxon>
        <taxon>Oweniida</taxon>
        <taxon>Oweniidae</taxon>
        <taxon>Owenia</taxon>
    </lineage>
</organism>
<feature type="compositionally biased region" description="Low complexity" evidence="2">
    <location>
        <begin position="178"/>
        <end position="193"/>
    </location>
</feature>
<protein>
    <submittedName>
        <fullName evidence="5">Uncharacterized protein</fullName>
    </submittedName>
</protein>
<feature type="compositionally biased region" description="Polar residues" evidence="2">
    <location>
        <begin position="840"/>
        <end position="867"/>
    </location>
</feature>
<feature type="region of interest" description="Disordered" evidence="2">
    <location>
        <begin position="178"/>
        <end position="273"/>
    </location>
</feature>
<keyword evidence="3" id="KW-0472">Membrane</keyword>
<keyword evidence="3" id="KW-0812">Transmembrane</keyword>
<evidence type="ECO:0000313" key="6">
    <source>
        <dbReference type="Proteomes" id="UP000749559"/>
    </source>
</evidence>
<feature type="chain" id="PRO_5043613566" evidence="4">
    <location>
        <begin position="26"/>
        <end position="908"/>
    </location>
</feature>
<evidence type="ECO:0000256" key="2">
    <source>
        <dbReference type="SAM" id="MobiDB-lite"/>
    </source>
</evidence>
<comment type="caution">
    <text evidence="5">The sequence shown here is derived from an EMBL/GenBank/DDBJ whole genome shotgun (WGS) entry which is preliminary data.</text>
</comment>
<dbReference type="Proteomes" id="UP000749559">
    <property type="component" value="Unassembled WGS sequence"/>
</dbReference>
<evidence type="ECO:0000256" key="3">
    <source>
        <dbReference type="SAM" id="Phobius"/>
    </source>
</evidence>
<evidence type="ECO:0000256" key="4">
    <source>
        <dbReference type="SAM" id="SignalP"/>
    </source>
</evidence>
<feature type="transmembrane region" description="Helical" evidence="3">
    <location>
        <begin position="526"/>
        <end position="547"/>
    </location>
</feature>
<dbReference type="Pfam" id="PF00008">
    <property type="entry name" value="EGF"/>
    <property type="match status" value="1"/>
</dbReference>
<feature type="compositionally biased region" description="Polar residues" evidence="2">
    <location>
        <begin position="816"/>
        <end position="827"/>
    </location>
</feature>
<keyword evidence="6" id="KW-1185">Reference proteome</keyword>
<accession>A0A8J1TD88</accession>